<dbReference type="InterPro" id="IPR051474">
    <property type="entry name" value="Anti-sigma-K/W_factor"/>
</dbReference>
<dbReference type="PANTHER" id="PTHR37461">
    <property type="entry name" value="ANTI-SIGMA-K FACTOR RSKA"/>
    <property type="match status" value="1"/>
</dbReference>
<protein>
    <submittedName>
        <fullName evidence="2">Anti-sigma factor</fullName>
    </submittedName>
</protein>
<evidence type="ECO:0000259" key="1">
    <source>
        <dbReference type="Pfam" id="PF10099"/>
    </source>
</evidence>
<dbReference type="EMBL" id="QFQS01000001">
    <property type="protein sequence ID" value="PZQ99414.1"/>
    <property type="molecule type" value="Genomic_DNA"/>
</dbReference>
<dbReference type="GO" id="GO:0016989">
    <property type="term" value="F:sigma factor antagonist activity"/>
    <property type="evidence" value="ECO:0007669"/>
    <property type="project" value="TreeGrafter"/>
</dbReference>
<dbReference type="InterPro" id="IPR018764">
    <property type="entry name" value="RskA_C"/>
</dbReference>
<evidence type="ECO:0000313" key="2">
    <source>
        <dbReference type="EMBL" id="PZQ99414.1"/>
    </source>
</evidence>
<dbReference type="AlphaFoldDB" id="A0A2W5SI17"/>
<proteinExistence type="predicted"/>
<evidence type="ECO:0000313" key="3">
    <source>
        <dbReference type="Proteomes" id="UP000248975"/>
    </source>
</evidence>
<dbReference type="PANTHER" id="PTHR37461:SF1">
    <property type="entry name" value="ANTI-SIGMA-K FACTOR RSKA"/>
    <property type="match status" value="1"/>
</dbReference>
<feature type="domain" description="Anti-sigma K factor RskA C-terminal" evidence="1">
    <location>
        <begin position="97"/>
        <end position="212"/>
    </location>
</feature>
<dbReference type="Proteomes" id="UP000248975">
    <property type="component" value="Unassembled WGS sequence"/>
</dbReference>
<sequence length="220" mass="22993">MSDLATPPPPDDDADMLAAEFVLGVLPLEERVLAAARIQSDAGFAEQVTVWQNRLAHLNAAYVEASAPNVLPRIEARLFPTRPKPLFGRRWLLLGGAMAAALLAAVFLQPQQPPPPMLTATLSDPSQVLSFNARFDPGRDELTLVHTAGTPPAAGQDLELWAIGAEGTPRPLGLVRGTETVIAEAGLVPGLVLAVSLEPEGGSPTGLPTGPVLVTGVLSQ</sequence>
<accession>A0A2W5SI17</accession>
<name>A0A2W5SI17_CERSP</name>
<reference evidence="2 3" key="1">
    <citation type="submission" date="2017-08" db="EMBL/GenBank/DDBJ databases">
        <title>Infants hospitalized years apart are colonized by the same room-sourced microbial strains.</title>
        <authorList>
            <person name="Brooks B."/>
            <person name="Olm M.R."/>
            <person name="Firek B.A."/>
            <person name="Baker R."/>
            <person name="Thomas B.C."/>
            <person name="Morowitz M.J."/>
            <person name="Banfield J.F."/>
        </authorList>
    </citation>
    <scope>NUCLEOTIDE SEQUENCE [LARGE SCALE GENOMIC DNA]</scope>
    <source>
        <strain evidence="2">S2_003_000_R2_11</strain>
    </source>
</reference>
<gene>
    <name evidence="2" type="ORF">DI533_01665</name>
</gene>
<dbReference type="GO" id="GO:0005886">
    <property type="term" value="C:plasma membrane"/>
    <property type="evidence" value="ECO:0007669"/>
    <property type="project" value="InterPro"/>
</dbReference>
<organism evidence="2 3">
    <name type="scientific">Cereibacter sphaeroides</name>
    <name type="common">Rhodobacter sphaeroides</name>
    <dbReference type="NCBI Taxonomy" id="1063"/>
    <lineage>
        <taxon>Bacteria</taxon>
        <taxon>Pseudomonadati</taxon>
        <taxon>Pseudomonadota</taxon>
        <taxon>Alphaproteobacteria</taxon>
        <taxon>Rhodobacterales</taxon>
        <taxon>Paracoccaceae</taxon>
        <taxon>Cereibacter</taxon>
    </lineage>
</organism>
<dbReference type="GO" id="GO:0006417">
    <property type="term" value="P:regulation of translation"/>
    <property type="evidence" value="ECO:0007669"/>
    <property type="project" value="TreeGrafter"/>
</dbReference>
<dbReference type="Pfam" id="PF10099">
    <property type="entry name" value="RskA_C"/>
    <property type="match status" value="1"/>
</dbReference>
<comment type="caution">
    <text evidence="2">The sequence shown here is derived from an EMBL/GenBank/DDBJ whole genome shotgun (WGS) entry which is preliminary data.</text>
</comment>